<organism evidence="17 18">
    <name type="scientific">Trichoplusia ni</name>
    <name type="common">Cabbage looper</name>
    <dbReference type="NCBI Taxonomy" id="7111"/>
    <lineage>
        <taxon>Eukaryota</taxon>
        <taxon>Metazoa</taxon>
        <taxon>Ecdysozoa</taxon>
        <taxon>Arthropoda</taxon>
        <taxon>Hexapoda</taxon>
        <taxon>Insecta</taxon>
        <taxon>Pterygota</taxon>
        <taxon>Neoptera</taxon>
        <taxon>Endopterygota</taxon>
        <taxon>Lepidoptera</taxon>
        <taxon>Glossata</taxon>
        <taxon>Ditrysia</taxon>
        <taxon>Noctuoidea</taxon>
        <taxon>Noctuidae</taxon>
        <taxon>Plusiinae</taxon>
        <taxon>Trichoplusia</taxon>
    </lineage>
</organism>
<evidence type="ECO:0000256" key="10">
    <source>
        <dbReference type="ARBA" id="ARBA00023026"/>
    </source>
</evidence>
<dbReference type="InterPro" id="IPR036990">
    <property type="entry name" value="M14A-like_propep"/>
</dbReference>
<dbReference type="PROSITE" id="PS00132">
    <property type="entry name" value="CARBOXYPEPT_ZN_1"/>
    <property type="match status" value="1"/>
</dbReference>
<evidence type="ECO:0000256" key="15">
    <source>
        <dbReference type="SAM" id="SignalP"/>
    </source>
</evidence>
<evidence type="ECO:0000256" key="7">
    <source>
        <dbReference type="ARBA" id="ARBA00022729"/>
    </source>
</evidence>
<dbReference type="PROSITE" id="PS52035">
    <property type="entry name" value="PEPTIDASE_M14"/>
    <property type="match status" value="1"/>
</dbReference>
<evidence type="ECO:0000256" key="9">
    <source>
        <dbReference type="ARBA" id="ARBA00022833"/>
    </source>
</evidence>
<evidence type="ECO:0000256" key="12">
    <source>
        <dbReference type="ARBA" id="ARBA00023145"/>
    </source>
</evidence>
<gene>
    <name evidence="18" type="primary">LOC113505525</name>
</gene>
<dbReference type="Pfam" id="PF02244">
    <property type="entry name" value="Propep_M14"/>
    <property type="match status" value="1"/>
</dbReference>
<sequence>MPFVNTYWIFFSVASYVSATQVEKVSYDGAQVWRIELKGANDVLMVKRLVDNQDISIWSLCPTRADFMVQAEDKVKVHRQLSARNVNHTVMILDVQRRIDTQPIAPTLWSETTLRVGHRLSWKKFPSLNIIEEYYNFLADDYSSICKVQVIGQTAENRTIKMINITNGNPNNKVILITAGQHAREWISVTSALYIVNMIVTKFDQQSEVIQNKNWLIIPVLNPDGYEYTHTKDRLWRKNRRRFMYCSGVDINRNFETDWGIAGITENNECKGTYAGPYPFSEAESIALRNLVTLKKPDAMIDLHAYGNLILFPWSARTHATQDLQMHRQTADEMSKAIFKTTKQNYTYGATYHIIYPATGTLLDWAYYKGVKHTYVIETRDKGSLGFLISPAEIEDTGKELYSAVKYLAKALSPHMKAENESENQTWF</sequence>
<keyword evidence="8" id="KW-0378">Hydrolase</keyword>
<dbReference type="GeneID" id="113505525"/>
<dbReference type="Gene3D" id="3.30.70.340">
    <property type="entry name" value="Metallocarboxypeptidase-like"/>
    <property type="match status" value="1"/>
</dbReference>
<evidence type="ECO:0000313" key="17">
    <source>
        <dbReference type="Proteomes" id="UP000322000"/>
    </source>
</evidence>
<accession>A0A7E5WV89</accession>
<evidence type="ECO:0000256" key="6">
    <source>
        <dbReference type="ARBA" id="ARBA00022723"/>
    </source>
</evidence>
<evidence type="ECO:0000313" key="18">
    <source>
        <dbReference type="RefSeq" id="XP_026744076.1"/>
    </source>
</evidence>
<dbReference type="Pfam" id="PF00246">
    <property type="entry name" value="Peptidase_M14"/>
    <property type="match status" value="1"/>
</dbReference>
<keyword evidence="17" id="KW-1185">Reference proteome</keyword>
<dbReference type="InterPro" id="IPR003146">
    <property type="entry name" value="M14A_act_pep"/>
</dbReference>
<evidence type="ECO:0000256" key="2">
    <source>
        <dbReference type="ARBA" id="ARBA00003091"/>
    </source>
</evidence>
<reference evidence="18" key="1">
    <citation type="submission" date="2025-08" db="UniProtKB">
        <authorList>
            <consortium name="RefSeq"/>
        </authorList>
    </citation>
    <scope>IDENTIFICATION</scope>
</reference>
<evidence type="ECO:0000256" key="4">
    <source>
        <dbReference type="ARBA" id="ARBA00022645"/>
    </source>
</evidence>
<keyword evidence="10" id="KW-0843">Virulence</keyword>
<comment type="similarity">
    <text evidence="3 14">Belongs to the peptidase M14 family.</text>
</comment>
<evidence type="ECO:0000256" key="3">
    <source>
        <dbReference type="ARBA" id="ARBA00005988"/>
    </source>
</evidence>
<proteinExistence type="inferred from homology"/>
<evidence type="ECO:0000256" key="13">
    <source>
        <dbReference type="ARBA" id="ARBA00023157"/>
    </source>
</evidence>
<dbReference type="GO" id="GO:0004181">
    <property type="term" value="F:metallocarboxypeptidase activity"/>
    <property type="evidence" value="ECO:0007669"/>
    <property type="project" value="InterPro"/>
</dbReference>
<name>A0A7E5WV89_TRINI</name>
<dbReference type="SUPFAM" id="SSF53187">
    <property type="entry name" value="Zn-dependent exopeptidases"/>
    <property type="match status" value="1"/>
</dbReference>
<keyword evidence="6" id="KW-0479">Metal-binding</keyword>
<keyword evidence="9" id="KW-0862">Zinc</keyword>
<keyword evidence="12" id="KW-0865">Zymogen</keyword>
<evidence type="ECO:0000256" key="5">
    <source>
        <dbReference type="ARBA" id="ARBA00022670"/>
    </source>
</evidence>
<dbReference type="GO" id="GO:0005615">
    <property type="term" value="C:extracellular space"/>
    <property type="evidence" value="ECO:0007669"/>
    <property type="project" value="TreeGrafter"/>
</dbReference>
<keyword evidence="13" id="KW-1015">Disulfide bond</keyword>
<feature type="domain" description="Peptidase M14" evidence="16">
    <location>
        <begin position="124"/>
        <end position="412"/>
    </location>
</feature>
<protein>
    <submittedName>
        <fullName evidence="18">Carboxypeptidase B-like</fullName>
    </submittedName>
</protein>
<evidence type="ECO:0000256" key="14">
    <source>
        <dbReference type="PROSITE-ProRule" id="PRU01379"/>
    </source>
</evidence>
<dbReference type="OrthoDB" id="3626597at2759"/>
<evidence type="ECO:0000259" key="16">
    <source>
        <dbReference type="PROSITE" id="PS52035"/>
    </source>
</evidence>
<dbReference type="SUPFAM" id="SSF54897">
    <property type="entry name" value="Protease propeptides/inhibitors"/>
    <property type="match status" value="1"/>
</dbReference>
<dbReference type="InParanoid" id="A0A7E5WV89"/>
<dbReference type="SMART" id="SM00631">
    <property type="entry name" value="Zn_pept"/>
    <property type="match status" value="1"/>
</dbReference>
<dbReference type="AlphaFoldDB" id="A0A7E5WV89"/>
<dbReference type="InterPro" id="IPR057246">
    <property type="entry name" value="CARBOXYPEPT_ZN_1"/>
</dbReference>
<dbReference type="GO" id="GO:0008270">
    <property type="term" value="F:zinc ion binding"/>
    <property type="evidence" value="ECO:0007669"/>
    <property type="project" value="InterPro"/>
</dbReference>
<feature type="signal peptide" evidence="15">
    <location>
        <begin position="1"/>
        <end position="19"/>
    </location>
</feature>
<keyword evidence="5" id="KW-0645">Protease</keyword>
<feature type="active site" description="Proton donor/acceptor" evidence="14">
    <location>
        <position position="378"/>
    </location>
</feature>
<comment type="function">
    <text evidence="2">Extracellular metalloprotease that contributes to pathogenicity.</text>
</comment>
<dbReference type="PANTHER" id="PTHR11705">
    <property type="entry name" value="PROTEASE FAMILY M14 CARBOXYPEPTIDASE A,B"/>
    <property type="match status" value="1"/>
</dbReference>
<dbReference type="GO" id="GO:0006508">
    <property type="term" value="P:proteolysis"/>
    <property type="evidence" value="ECO:0007669"/>
    <property type="project" value="UniProtKB-KW"/>
</dbReference>
<keyword evidence="4" id="KW-0121">Carboxypeptidase</keyword>
<evidence type="ECO:0000256" key="8">
    <source>
        <dbReference type="ARBA" id="ARBA00022801"/>
    </source>
</evidence>
<evidence type="ECO:0000256" key="1">
    <source>
        <dbReference type="ARBA" id="ARBA00001947"/>
    </source>
</evidence>
<dbReference type="KEGG" id="tnl:113505525"/>
<dbReference type="InterPro" id="IPR000834">
    <property type="entry name" value="Peptidase_M14"/>
</dbReference>
<keyword evidence="11" id="KW-0482">Metalloprotease</keyword>
<comment type="cofactor">
    <cofactor evidence="1">
        <name>Zn(2+)</name>
        <dbReference type="ChEBI" id="CHEBI:29105"/>
    </cofactor>
</comment>
<keyword evidence="7 15" id="KW-0732">Signal</keyword>
<dbReference type="PRINTS" id="PR00765">
    <property type="entry name" value="CRBOXYPTASEA"/>
</dbReference>
<dbReference type="PANTHER" id="PTHR11705:SF143">
    <property type="entry name" value="SLL0236 PROTEIN"/>
    <property type="match status" value="1"/>
</dbReference>
<evidence type="ECO:0000256" key="11">
    <source>
        <dbReference type="ARBA" id="ARBA00023049"/>
    </source>
</evidence>
<dbReference type="FunFam" id="3.40.630.10:FF:000084">
    <property type="entry name" value="Carboxypeptidase B2"/>
    <property type="match status" value="1"/>
</dbReference>
<dbReference type="RefSeq" id="XP_026744076.1">
    <property type="nucleotide sequence ID" value="XM_026888275.1"/>
</dbReference>
<feature type="chain" id="PRO_5029016808" evidence="15">
    <location>
        <begin position="20"/>
        <end position="428"/>
    </location>
</feature>
<dbReference type="Gene3D" id="3.40.630.10">
    <property type="entry name" value="Zn peptidases"/>
    <property type="match status" value="1"/>
</dbReference>
<dbReference type="Proteomes" id="UP000322000">
    <property type="component" value="Chromosome 26"/>
</dbReference>